<dbReference type="PROSITE" id="PS50878">
    <property type="entry name" value="RT_POL"/>
    <property type="match status" value="1"/>
</dbReference>
<sequence length="99" mass="11360">VTRQGVRQGDNLSPLLFILLLDRIMKKVKARTRNLVVGNYRLRPVRICRLAFADDIVVLGKNEECLQHNMNIWAEELAKKGMKINANKTQTMIISGNKR</sequence>
<proteinExistence type="predicted"/>
<name>A0A1B6GH01_9HEMI</name>
<organism evidence="2">
    <name type="scientific">Cuerna arida</name>
    <dbReference type="NCBI Taxonomy" id="1464854"/>
    <lineage>
        <taxon>Eukaryota</taxon>
        <taxon>Metazoa</taxon>
        <taxon>Ecdysozoa</taxon>
        <taxon>Arthropoda</taxon>
        <taxon>Hexapoda</taxon>
        <taxon>Insecta</taxon>
        <taxon>Pterygota</taxon>
        <taxon>Neoptera</taxon>
        <taxon>Paraneoptera</taxon>
        <taxon>Hemiptera</taxon>
        <taxon>Auchenorrhyncha</taxon>
        <taxon>Membracoidea</taxon>
        <taxon>Cicadellidae</taxon>
        <taxon>Cicadellinae</taxon>
        <taxon>Proconiini</taxon>
        <taxon>Cuerna</taxon>
    </lineage>
</organism>
<dbReference type="EMBL" id="GECZ01008196">
    <property type="protein sequence ID" value="JAS61573.1"/>
    <property type="molecule type" value="Transcribed_RNA"/>
</dbReference>
<dbReference type="InterPro" id="IPR043128">
    <property type="entry name" value="Rev_trsase/Diguanyl_cyclase"/>
</dbReference>
<protein>
    <recommendedName>
        <fullName evidence="1">Reverse transcriptase domain-containing protein</fullName>
    </recommendedName>
</protein>
<dbReference type="InterPro" id="IPR043502">
    <property type="entry name" value="DNA/RNA_pol_sf"/>
</dbReference>
<dbReference type="InterPro" id="IPR000477">
    <property type="entry name" value="RT_dom"/>
</dbReference>
<dbReference type="AlphaFoldDB" id="A0A1B6GH01"/>
<dbReference type="SUPFAM" id="SSF56672">
    <property type="entry name" value="DNA/RNA polymerases"/>
    <property type="match status" value="1"/>
</dbReference>
<dbReference type="Pfam" id="PF00078">
    <property type="entry name" value="RVT_1"/>
    <property type="match status" value="1"/>
</dbReference>
<reference evidence="2" key="1">
    <citation type="submission" date="2015-11" db="EMBL/GenBank/DDBJ databases">
        <title>De novo transcriptome assembly of four potential Pierce s Disease insect vectors from Arizona vineyards.</title>
        <authorList>
            <person name="Tassone E.E."/>
        </authorList>
    </citation>
    <scope>NUCLEOTIDE SEQUENCE</scope>
</reference>
<accession>A0A1B6GH01</accession>
<evidence type="ECO:0000313" key="2">
    <source>
        <dbReference type="EMBL" id="JAS61573.1"/>
    </source>
</evidence>
<feature type="domain" description="Reverse transcriptase" evidence="1">
    <location>
        <begin position="1"/>
        <end position="99"/>
    </location>
</feature>
<dbReference type="PANTHER" id="PTHR47027">
    <property type="entry name" value="REVERSE TRANSCRIPTASE DOMAIN-CONTAINING PROTEIN"/>
    <property type="match status" value="1"/>
</dbReference>
<feature type="non-terminal residue" evidence="2">
    <location>
        <position position="1"/>
    </location>
</feature>
<dbReference type="PANTHER" id="PTHR47027:SF20">
    <property type="entry name" value="REVERSE TRANSCRIPTASE-LIKE PROTEIN WITH RNA-DIRECTED DNA POLYMERASE DOMAIN"/>
    <property type="match status" value="1"/>
</dbReference>
<dbReference type="GO" id="GO:0071897">
    <property type="term" value="P:DNA biosynthetic process"/>
    <property type="evidence" value="ECO:0007669"/>
    <property type="project" value="UniProtKB-ARBA"/>
</dbReference>
<feature type="non-terminal residue" evidence="2">
    <location>
        <position position="99"/>
    </location>
</feature>
<gene>
    <name evidence="2" type="ORF">g.46050</name>
</gene>
<evidence type="ECO:0000259" key="1">
    <source>
        <dbReference type="PROSITE" id="PS50878"/>
    </source>
</evidence>
<dbReference type="Gene3D" id="3.30.70.270">
    <property type="match status" value="1"/>
</dbReference>